<dbReference type="InterPro" id="IPR010998">
    <property type="entry name" value="Integrase_recombinase_N"/>
</dbReference>
<dbReference type="Gene3D" id="1.10.150.130">
    <property type="match status" value="1"/>
</dbReference>
<dbReference type="InterPro" id="IPR011010">
    <property type="entry name" value="DNA_brk_join_enz"/>
</dbReference>
<proteinExistence type="inferred from homology"/>
<evidence type="ECO:0000256" key="1">
    <source>
        <dbReference type="ARBA" id="ARBA00008857"/>
    </source>
</evidence>
<keyword evidence="3 5" id="KW-0238">DNA-binding</keyword>
<evidence type="ECO:0000256" key="5">
    <source>
        <dbReference type="PROSITE-ProRule" id="PRU01248"/>
    </source>
</evidence>
<dbReference type="GO" id="GO:0015074">
    <property type="term" value="P:DNA integration"/>
    <property type="evidence" value="ECO:0007669"/>
    <property type="project" value="UniProtKB-KW"/>
</dbReference>
<dbReference type="EMBL" id="CP012669">
    <property type="protein sequence ID" value="ALE17376.1"/>
    <property type="molecule type" value="Genomic_DNA"/>
</dbReference>
<dbReference type="SUPFAM" id="SSF56349">
    <property type="entry name" value="DNA breaking-rejoining enzymes"/>
    <property type="match status" value="1"/>
</dbReference>
<dbReference type="Gene3D" id="3.30.160.390">
    <property type="entry name" value="Integrase, DNA-binding domain"/>
    <property type="match status" value="1"/>
</dbReference>
<dbReference type="Proteomes" id="UP000057938">
    <property type="component" value="Chromosome"/>
</dbReference>
<dbReference type="AlphaFoldDB" id="A0A0M3TAU9"/>
<dbReference type="PANTHER" id="PTHR30629:SF2">
    <property type="entry name" value="PROPHAGE INTEGRASE INTS-RELATED"/>
    <property type="match status" value="1"/>
</dbReference>
<dbReference type="PROSITE" id="PS51900">
    <property type="entry name" value="CB"/>
    <property type="match status" value="1"/>
</dbReference>
<evidence type="ECO:0000256" key="4">
    <source>
        <dbReference type="ARBA" id="ARBA00023172"/>
    </source>
</evidence>
<dbReference type="GO" id="GO:0006310">
    <property type="term" value="P:DNA recombination"/>
    <property type="evidence" value="ECO:0007669"/>
    <property type="project" value="UniProtKB-KW"/>
</dbReference>
<comment type="similarity">
    <text evidence="1">Belongs to the 'phage' integrase family.</text>
</comment>
<evidence type="ECO:0000259" key="6">
    <source>
        <dbReference type="PROSITE" id="PS51898"/>
    </source>
</evidence>
<evidence type="ECO:0000256" key="2">
    <source>
        <dbReference type="ARBA" id="ARBA00022908"/>
    </source>
</evidence>
<dbReference type="Gene3D" id="1.10.443.10">
    <property type="entry name" value="Intergrase catalytic core"/>
    <property type="match status" value="1"/>
</dbReference>
<dbReference type="STRING" id="361183.AMC99_02090"/>
<dbReference type="PATRIC" id="fig|361183.4.peg.2058"/>
<keyword evidence="2" id="KW-0229">DNA integration</keyword>
<dbReference type="Pfam" id="PF00589">
    <property type="entry name" value="Phage_integrase"/>
    <property type="match status" value="1"/>
</dbReference>
<dbReference type="InterPro" id="IPR044068">
    <property type="entry name" value="CB"/>
</dbReference>
<dbReference type="InterPro" id="IPR038488">
    <property type="entry name" value="Integrase_DNA-bd_sf"/>
</dbReference>
<evidence type="ECO:0000259" key="7">
    <source>
        <dbReference type="PROSITE" id="PS51900"/>
    </source>
</evidence>
<dbReference type="InterPro" id="IPR013762">
    <property type="entry name" value="Integrase-like_cat_sf"/>
</dbReference>
<accession>A0A0M3TAU9</accession>
<feature type="domain" description="Tyr recombinase" evidence="6">
    <location>
        <begin position="197"/>
        <end position="373"/>
    </location>
</feature>
<dbReference type="InterPro" id="IPR050808">
    <property type="entry name" value="Phage_Integrase"/>
</dbReference>
<gene>
    <name evidence="8" type="ORF">AMC99_02090</name>
</gene>
<dbReference type="InterPro" id="IPR025166">
    <property type="entry name" value="Integrase_DNA_bind_dom"/>
</dbReference>
<evidence type="ECO:0000256" key="3">
    <source>
        <dbReference type="ARBA" id="ARBA00023125"/>
    </source>
</evidence>
<evidence type="ECO:0000313" key="9">
    <source>
        <dbReference type="Proteomes" id="UP000057938"/>
    </source>
</evidence>
<organism evidence="8 9">
    <name type="scientific">Altererythrobacter epoxidivorans</name>
    <dbReference type="NCBI Taxonomy" id="361183"/>
    <lineage>
        <taxon>Bacteria</taxon>
        <taxon>Pseudomonadati</taxon>
        <taxon>Pseudomonadota</taxon>
        <taxon>Alphaproteobacteria</taxon>
        <taxon>Sphingomonadales</taxon>
        <taxon>Erythrobacteraceae</taxon>
        <taxon>Altererythrobacter</taxon>
    </lineage>
</organism>
<evidence type="ECO:0000313" key="8">
    <source>
        <dbReference type="EMBL" id="ALE17376.1"/>
    </source>
</evidence>
<dbReference type="KEGG" id="aep:AMC99_02090"/>
<dbReference type="RefSeq" id="WP_061926240.1">
    <property type="nucleotide sequence ID" value="NZ_CP012669.1"/>
</dbReference>
<dbReference type="GO" id="GO:0003677">
    <property type="term" value="F:DNA binding"/>
    <property type="evidence" value="ECO:0007669"/>
    <property type="project" value="UniProtKB-UniRule"/>
</dbReference>
<name>A0A0M3TAU9_9SPHN</name>
<dbReference type="InterPro" id="IPR004107">
    <property type="entry name" value="Integrase_SAM-like_N"/>
</dbReference>
<keyword evidence="4" id="KW-0233">DNA recombination</keyword>
<feature type="domain" description="Core-binding (CB)" evidence="7">
    <location>
        <begin position="95"/>
        <end position="175"/>
    </location>
</feature>
<keyword evidence="9" id="KW-1185">Reference proteome</keyword>
<dbReference type="PANTHER" id="PTHR30629">
    <property type="entry name" value="PROPHAGE INTEGRASE"/>
    <property type="match status" value="1"/>
</dbReference>
<dbReference type="Pfam" id="PF14659">
    <property type="entry name" value="Phage_int_SAM_3"/>
    <property type="match status" value="1"/>
</dbReference>
<dbReference type="PROSITE" id="PS51898">
    <property type="entry name" value="TYR_RECOMBINASE"/>
    <property type="match status" value="1"/>
</dbReference>
<dbReference type="OrthoDB" id="7615137at2"/>
<dbReference type="InterPro" id="IPR002104">
    <property type="entry name" value="Integrase_catalytic"/>
</dbReference>
<reference evidence="8 9" key="1">
    <citation type="submission" date="2015-09" db="EMBL/GenBank/DDBJ databases">
        <title>Complete genome sequence of a benzo[a]pyrene-degrading bacterium Altererythrobacter epoxidivorans CGMCC 1.7731T.</title>
        <authorList>
            <person name="Li Z."/>
            <person name="Cheng H."/>
            <person name="Huo Y."/>
            <person name="Xu X."/>
        </authorList>
    </citation>
    <scope>NUCLEOTIDE SEQUENCE [LARGE SCALE GENOMIC DNA]</scope>
    <source>
        <strain evidence="8 9">CGMCC 1.7731</strain>
    </source>
</reference>
<protein>
    <submittedName>
        <fullName evidence="8">Integrase</fullName>
    </submittedName>
</protein>
<dbReference type="Pfam" id="PF13356">
    <property type="entry name" value="Arm-DNA-bind_3"/>
    <property type="match status" value="1"/>
</dbReference>
<sequence>MAKLTKRQIEALEVQDRDYFVWDPELSGFGIRVFPTGRKQFVLQYRFGKTSRRMSLGRVGAITPDQARGLALEALVKIRQDIDPQLQKREKRSALTVRELAQRFDEEHIEVHLKASTAKEYRRNLKLFILPAIGHLRIIDVTRADIAKYHHDWRHRPYQANRNIEIISKMFNLAELWGLRPDGTNPRKHIKKYPEKKRERYFSEAELRAIGRVLSEMEAERIELPSAIAAVRLLLFTGCRLGEIMRLRWEHVDFDAKLLRLPDSKTGAKEVHLGDAAIDVLFKIERVSANPWVIVGRNEGAHLTDLQPFWQRLRGRAGLKNARIHDLRHTFASVAVSNGQSLPMIGKLLGHTQVQTTARYAHLANQPMLQAANDISAIIDEQLRQPVS</sequence>
<dbReference type="CDD" id="cd00796">
    <property type="entry name" value="INT_Rci_Hp1_C"/>
    <property type="match status" value="1"/>
</dbReference>